<protein>
    <submittedName>
        <fullName evidence="1">Uncharacterized protein</fullName>
    </submittedName>
</protein>
<evidence type="ECO:0000313" key="1">
    <source>
        <dbReference type="EMBL" id="GBP56000.1"/>
    </source>
</evidence>
<organism evidence="1 2">
    <name type="scientific">Eumeta variegata</name>
    <name type="common">Bagworm moth</name>
    <name type="synonym">Eumeta japonica</name>
    <dbReference type="NCBI Taxonomy" id="151549"/>
    <lineage>
        <taxon>Eukaryota</taxon>
        <taxon>Metazoa</taxon>
        <taxon>Ecdysozoa</taxon>
        <taxon>Arthropoda</taxon>
        <taxon>Hexapoda</taxon>
        <taxon>Insecta</taxon>
        <taxon>Pterygota</taxon>
        <taxon>Neoptera</taxon>
        <taxon>Endopterygota</taxon>
        <taxon>Lepidoptera</taxon>
        <taxon>Glossata</taxon>
        <taxon>Ditrysia</taxon>
        <taxon>Tineoidea</taxon>
        <taxon>Psychidae</taxon>
        <taxon>Oiketicinae</taxon>
        <taxon>Eumeta</taxon>
    </lineage>
</organism>
<name>A0A4C1WYP9_EUMVA</name>
<reference evidence="1 2" key="1">
    <citation type="journal article" date="2019" name="Commun. Biol.">
        <title>The bagworm genome reveals a unique fibroin gene that provides high tensile strength.</title>
        <authorList>
            <person name="Kono N."/>
            <person name="Nakamura H."/>
            <person name="Ohtoshi R."/>
            <person name="Tomita M."/>
            <person name="Numata K."/>
            <person name="Arakawa K."/>
        </authorList>
    </citation>
    <scope>NUCLEOTIDE SEQUENCE [LARGE SCALE GENOMIC DNA]</scope>
</reference>
<comment type="caution">
    <text evidence="1">The sequence shown here is derived from an EMBL/GenBank/DDBJ whole genome shotgun (WGS) entry which is preliminary data.</text>
</comment>
<dbReference type="EMBL" id="BGZK01000683">
    <property type="protein sequence ID" value="GBP56000.1"/>
    <property type="molecule type" value="Genomic_DNA"/>
</dbReference>
<keyword evidence="2" id="KW-1185">Reference proteome</keyword>
<dbReference type="Proteomes" id="UP000299102">
    <property type="component" value="Unassembled WGS sequence"/>
</dbReference>
<accession>A0A4C1WYP9</accession>
<dbReference type="AlphaFoldDB" id="A0A4C1WYP9"/>
<sequence>MLHHDNAPPHSSAVTVNFLKTLAPDPFSPQPPPGSKLCAGTPARAAPSSDVLLVTQLGPLYLFIWVYASETGMAVGLFEGARETENASNLRQFFSQPMRSVG</sequence>
<proteinExistence type="predicted"/>
<evidence type="ECO:0000313" key="2">
    <source>
        <dbReference type="Proteomes" id="UP000299102"/>
    </source>
</evidence>
<gene>
    <name evidence="1" type="ORF">EVAR_97421_1</name>
</gene>